<evidence type="ECO:0000256" key="3">
    <source>
        <dbReference type="SAM" id="MobiDB-lite"/>
    </source>
</evidence>
<feature type="transmembrane region" description="Helical" evidence="4">
    <location>
        <begin position="16"/>
        <end position="36"/>
    </location>
</feature>
<dbReference type="PANTHER" id="PTHR23086">
    <property type="entry name" value="PHOSPHATIDYLINOSITOL-4-PHOSPHATE 5-KINASE"/>
    <property type="match status" value="1"/>
</dbReference>
<feature type="transmembrane region" description="Helical" evidence="4">
    <location>
        <begin position="48"/>
        <end position="68"/>
    </location>
</feature>
<feature type="domain" description="PIPK" evidence="5">
    <location>
        <begin position="367"/>
        <end position="740"/>
    </location>
</feature>
<dbReference type="SUPFAM" id="SSF56104">
    <property type="entry name" value="SAICAR synthase-like"/>
    <property type="match status" value="1"/>
</dbReference>
<dbReference type="InterPro" id="IPR027484">
    <property type="entry name" value="PInositol-4-P-5-kinase_N"/>
</dbReference>
<feature type="transmembrane region" description="Helical" evidence="4">
    <location>
        <begin position="190"/>
        <end position="212"/>
    </location>
</feature>
<evidence type="ECO:0000256" key="1">
    <source>
        <dbReference type="PROSITE-ProRule" id="PRU00781"/>
    </source>
</evidence>
<evidence type="ECO:0000259" key="5">
    <source>
        <dbReference type="PROSITE" id="PS51455"/>
    </source>
</evidence>
<keyword evidence="4" id="KW-0812">Transmembrane</keyword>
<feature type="transmembrane region" description="Helical" evidence="4">
    <location>
        <begin position="233"/>
        <end position="252"/>
    </location>
</feature>
<dbReference type="Pfam" id="PF01504">
    <property type="entry name" value="PIP5K"/>
    <property type="match status" value="1"/>
</dbReference>
<evidence type="ECO:0000256" key="2">
    <source>
        <dbReference type="SAM" id="Coils"/>
    </source>
</evidence>
<dbReference type="GO" id="GO:0005886">
    <property type="term" value="C:plasma membrane"/>
    <property type="evidence" value="ECO:0007669"/>
    <property type="project" value="TreeGrafter"/>
</dbReference>
<reference evidence="6" key="1">
    <citation type="submission" date="2021-01" db="EMBL/GenBank/DDBJ databases">
        <authorList>
            <person name="Corre E."/>
            <person name="Pelletier E."/>
            <person name="Niang G."/>
            <person name="Scheremetjew M."/>
            <person name="Finn R."/>
            <person name="Kale V."/>
            <person name="Holt S."/>
            <person name="Cochrane G."/>
            <person name="Meng A."/>
            <person name="Brown T."/>
            <person name="Cohen L."/>
        </authorList>
    </citation>
    <scope>NUCLEOTIDE SEQUENCE</scope>
    <source>
        <strain evidence="6">379</strain>
    </source>
</reference>
<keyword evidence="1" id="KW-0418">Kinase</keyword>
<feature type="coiled-coil region" evidence="2">
    <location>
        <begin position="800"/>
        <end position="834"/>
    </location>
</feature>
<keyword evidence="1" id="KW-0067">ATP-binding</keyword>
<dbReference type="PROSITE" id="PS51455">
    <property type="entry name" value="PIPK"/>
    <property type="match status" value="1"/>
</dbReference>
<keyword evidence="1" id="KW-0547">Nucleotide-binding</keyword>
<dbReference type="EMBL" id="HBIR01001679">
    <property type="protein sequence ID" value="CAE0522183.1"/>
    <property type="molecule type" value="Transcribed_RNA"/>
</dbReference>
<sequence length="842" mass="93226">MPTLFAQFYAAAHTDLLVWGSLSCCCSILLLVTYYILPDVRRTPGWQFLYSSLYDLYASAGFVAIALLGSPSASDAAIHLPLPPGLLPAGVAEDDPDVVEHAICAAYLPLFVSFLAADMGANCWRLLMYVDLIVVYHNPFRTTTGRPLYHIAVLLAAALWALALSDTSVLCTSSDGSGSLNLQTLTVSLVYAPFCLFVFGGGTLYSVVAWLLSHDKESRPISLLARQRVMEHCLLYLLLYGALLGALTASYANFRLFTEVGRGVFIRLVAALTAGRPVFAFLGWLLINRVPQRCGAKGRSRAPSSRAMARLSLAEPLVAGGGEGGKEAAGWGAAKAHVAEAGFKEELRYELVLDVTKAISELAERETRQSSQPEAPPAQASPTQASDGSAQAGGGPVSPERAAEVPLSHAALQQTPRRTLAFSHSLNPRVQHYAIAHFRAIRAAFGISPKAFAAAFASLLPELQHPSRRSYRLLGESVSEGASGSFFYWVKHTDGRDTGYIVKQVTRREKDALMHILPAYKQHVQARGGASLLRYLSCHSMRLRWPWAGKVYFVVMRNFFPAKPQLSFDLKGATANRRALKAWQLHQTNTVSNIYNTLRDWEWMDIGMATDLEPADRDELWSIISADTALLRRLSLLDYSLLLGIYRPPPTMLPQQKHAQLAELVRQSGGTAFISRDRQKVYFFGIIDVLEHFSLRWRLQRIVLRALYCLAMRHADSDGISAMPPPLYADRFQTFVANEVLHLRDPPQMAPVDEEWREGGWVALLKRLTGAYGAAGRGPRGSGLKRWNRLWERRRRGLVKQRIDAEHDDYVARIRELEEHIQILEGELGGARRREGGLPDAV</sequence>
<accession>A0A7S3RF43</accession>
<feature type="compositionally biased region" description="Low complexity" evidence="3">
    <location>
        <begin position="369"/>
        <end position="390"/>
    </location>
</feature>
<feature type="transmembrane region" description="Helical" evidence="4">
    <location>
        <begin position="264"/>
        <end position="287"/>
    </location>
</feature>
<dbReference type="GO" id="GO:0005524">
    <property type="term" value="F:ATP binding"/>
    <property type="evidence" value="ECO:0007669"/>
    <property type="project" value="UniProtKB-UniRule"/>
</dbReference>
<dbReference type="GO" id="GO:0016308">
    <property type="term" value="F:1-phosphatidylinositol-4-phosphate 5-kinase activity"/>
    <property type="evidence" value="ECO:0007669"/>
    <property type="project" value="TreeGrafter"/>
</dbReference>
<dbReference type="GO" id="GO:0046854">
    <property type="term" value="P:phosphatidylinositol phosphate biosynthetic process"/>
    <property type="evidence" value="ECO:0007669"/>
    <property type="project" value="TreeGrafter"/>
</dbReference>
<dbReference type="Gene3D" id="3.30.800.10">
    <property type="entry name" value="Phosphatidylinositol Phosphate Kinase II Beta"/>
    <property type="match status" value="1"/>
</dbReference>
<feature type="region of interest" description="Disordered" evidence="3">
    <location>
        <begin position="363"/>
        <end position="407"/>
    </location>
</feature>
<dbReference type="CDD" id="cd00139">
    <property type="entry name" value="PIPKc"/>
    <property type="match status" value="1"/>
</dbReference>
<name>A0A7S3RF43_EMIHU</name>
<dbReference type="Gene3D" id="3.30.810.10">
    <property type="entry name" value="2-Layer Sandwich"/>
    <property type="match status" value="1"/>
</dbReference>
<dbReference type="InterPro" id="IPR002498">
    <property type="entry name" value="PInositol-4-P-4/5-kinase_core"/>
</dbReference>
<keyword evidence="1" id="KW-0808">Transferase</keyword>
<feature type="transmembrane region" description="Helical" evidence="4">
    <location>
        <begin position="148"/>
        <end position="170"/>
    </location>
</feature>
<dbReference type="InterPro" id="IPR027483">
    <property type="entry name" value="PInositol-4-P-4/5-kinase_C_sf"/>
</dbReference>
<dbReference type="SMART" id="SM00330">
    <property type="entry name" value="PIPKc"/>
    <property type="match status" value="1"/>
</dbReference>
<organism evidence="6">
    <name type="scientific">Emiliania huxleyi</name>
    <name type="common">Coccolithophore</name>
    <name type="synonym">Pontosphaera huxleyi</name>
    <dbReference type="NCBI Taxonomy" id="2903"/>
    <lineage>
        <taxon>Eukaryota</taxon>
        <taxon>Haptista</taxon>
        <taxon>Haptophyta</taxon>
        <taxon>Prymnesiophyceae</taxon>
        <taxon>Isochrysidales</taxon>
        <taxon>Noelaerhabdaceae</taxon>
        <taxon>Emiliania</taxon>
    </lineage>
</organism>
<dbReference type="InterPro" id="IPR023610">
    <property type="entry name" value="PInositol-4/5-P-5/4-kinase"/>
</dbReference>
<keyword evidence="2" id="KW-0175">Coiled coil</keyword>
<gene>
    <name evidence="6" type="ORF">EHUX00137_LOCUS1141</name>
</gene>
<dbReference type="PANTHER" id="PTHR23086:SF8">
    <property type="entry name" value="PHOSPHATIDYLINOSITOL 5-PHOSPHATE 4-KINASE, ISOFORM A"/>
    <property type="match status" value="1"/>
</dbReference>
<evidence type="ECO:0000313" key="6">
    <source>
        <dbReference type="EMBL" id="CAE0522183.1"/>
    </source>
</evidence>
<feature type="transmembrane region" description="Helical" evidence="4">
    <location>
        <begin position="106"/>
        <end position="127"/>
    </location>
</feature>
<keyword evidence="4" id="KW-0472">Membrane</keyword>
<evidence type="ECO:0000256" key="4">
    <source>
        <dbReference type="SAM" id="Phobius"/>
    </source>
</evidence>
<dbReference type="AlphaFoldDB" id="A0A7S3RF43"/>
<protein>
    <recommendedName>
        <fullName evidence="5">PIPK domain-containing protein</fullName>
    </recommendedName>
</protein>
<keyword evidence="4" id="KW-1133">Transmembrane helix</keyword>
<proteinExistence type="predicted"/>